<name>A0A5S9IPG5_UABAM</name>
<dbReference type="Pfam" id="PF24754">
    <property type="entry name" value="MavL"/>
    <property type="match status" value="1"/>
</dbReference>
<dbReference type="KEGG" id="uam:UABAM_03853"/>
<proteinExistence type="predicted"/>
<evidence type="ECO:0000259" key="1">
    <source>
        <dbReference type="Pfam" id="PF24754"/>
    </source>
</evidence>
<evidence type="ECO:0000313" key="3">
    <source>
        <dbReference type="Proteomes" id="UP000326354"/>
    </source>
</evidence>
<dbReference type="OrthoDB" id="569482at2"/>
<accession>A0A5S9IPG5</accession>
<organism evidence="2 3">
    <name type="scientific">Uabimicrobium amorphum</name>
    <dbReference type="NCBI Taxonomy" id="2596890"/>
    <lineage>
        <taxon>Bacteria</taxon>
        <taxon>Pseudomonadati</taxon>
        <taxon>Planctomycetota</taxon>
        <taxon>Candidatus Uabimicrobiia</taxon>
        <taxon>Candidatus Uabimicrobiales</taxon>
        <taxon>Candidatus Uabimicrobiaceae</taxon>
        <taxon>Candidatus Uabimicrobium</taxon>
    </lineage>
</organism>
<reference evidence="2 3" key="1">
    <citation type="submission" date="2019-08" db="EMBL/GenBank/DDBJ databases">
        <title>Complete genome sequence of Candidatus Uab amorphum.</title>
        <authorList>
            <person name="Shiratori T."/>
            <person name="Suzuki S."/>
            <person name="Kakizawa Y."/>
            <person name="Ishida K."/>
        </authorList>
    </citation>
    <scope>NUCLEOTIDE SEQUENCE [LARGE SCALE GENOMIC DNA]</scope>
    <source>
        <strain evidence="2 3">SRT547</strain>
    </source>
</reference>
<keyword evidence="3" id="KW-1185">Reference proteome</keyword>
<protein>
    <recommendedName>
        <fullName evidence="1">Macrodomain effector MavL domain-containing protein</fullName>
    </recommendedName>
</protein>
<dbReference type="InterPro" id="IPR057098">
    <property type="entry name" value="MavL"/>
</dbReference>
<dbReference type="RefSeq" id="WP_151969583.1">
    <property type="nucleotide sequence ID" value="NZ_AP019860.1"/>
</dbReference>
<feature type="domain" description="Macrodomain effector MavL" evidence="1">
    <location>
        <begin position="4"/>
        <end position="327"/>
    </location>
</feature>
<dbReference type="AlphaFoldDB" id="A0A5S9IPG5"/>
<sequence length="351" mass="39533">MVKYIVTLHKTTYDHIQSNLANLIAKPGAYLKEKLQGKDTHAITANEFIELLMQTKIPQIFAESSVRGDGKDWTLSELKILGDISICMPVEIYDDGKHVRPKIYDTPFAGHLLFTPGALVRCGYRNTPADWDEVVDKNQIDSTAYAKLYERRLLPVLQYANDTAKSNGKKAFITIPGLGCGQFAGIFHGTLGAQLKQALERILREHGQRFTSIKAVYYDPYRECSNERHEINGISYFVRPLTQGNENKPQLCPPVHYEEQGDDFSDCVLFSTVAWDHVSWPGNDFYVGARSTDDGVKAAATNAITVMTEIQGAYDIQQTQYNPPQPYSNWDDVVTQNKLQITVTQNLVVFE</sequence>
<gene>
    <name evidence="2" type="ORF">UABAM_03853</name>
</gene>
<evidence type="ECO:0000313" key="2">
    <source>
        <dbReference type="EMBL" id="BBM85484.1"/>
    </source>
</evidence>
<dbReference type="Proteomes" id="UP000326354">
    <property type="component" value="Chromosome"/>
</dbReference>
<dbReference type="EMBL" id="AP019860">
    <property type="protein sequence ID" value="BBM85484.1"/>
    <property type="molecule type" value="Genomic_DNA"/>
</dbReference>